<keyword evidence="3" id="KW-1185">Reference proteome</keyword>
<name>T1JEZ2_STRMM</name>
<feature type="region of interest" description="Disordered" evidence="1">
    <location>
        <begin position="113"/>
        <end position="141"/>
    </location>
</feature>
<reference evidence="3" key="1">
    <citation type="submission" date="2011-05" db="EMBL/GenBank/DDBJ databases">
        <authorList>
            <person name="Richards S.R."/>
            <person name="Qu J."/>
            <person name="Jiang H."/>
            <person name="Jhangiani S.N."/>
            <person name="Agravi P."/>
            <person name="Goodspeed R."/>
            <person name="Gross S."/>
            <person name="Mandapat C."/>
            <person name="Jackson L."/>
            <person name="Mathew T."/>
            <person name="Pu L."/>
            <person name="Thornton R."/>
            <person name="Saada N."/>
            <person name="Wilczek-Boney K.B."/>
            <person name="Lee S."/>
            <person name="Kovar C."/>
            <person name="Wu Y."/>
            <person name="Scherer S.E."/>
            <person name="Worley K.C."/>
            <person name="Muzny D.M."/>
            <person name="Gibbs R."/>
        </authorList>
    </citation>
    <scope>NUCLEOTIDE SEQUENCE</scope>
    <source>
        <strain evidence="3">Brora</strain>
    </source>
</reference>
<dbReference type="HOGENOM" id="CLU_1226193_0_0_1"/>
<evidence type="ECO:0000256" key="1">
    <source>
        <dbReference type="SAM" id="MobiDB-lite"/>
    </source>
</evidence>
<protein>
    <submittedName>
        <fullName evidence="2">Uncharacterized protein</fullName>
    </submittedName>
</protein>
<dbReference type="Proteomes" id="UP000014500">
    <property type="component" value="Unassembled WGS sequence"/>
</dbReference>
<dbReference type="EMBL" id="JH432134">
    <property type="status" value="NOT_ANNOTATED_CDS"/>
    <property type="molecule type" value="Genomic_DNA"/>
</dbReference>
<feature type="region of interest" description="Disordered" evidence="1">
    <location>
        <begin position="1"/>
        <end position="55"/>
    </location>
</feature>
<evidence type="ECO:0000313" key="2">
    <source>
        <dbReference type="EnsemblMetazoa" id="SMAR012396-PA"/>
    </source>
</evidence>
<evidence type="ECO:0000313" key="3">
    <source>
        <dbReference type="Proteomes" id="UP000014500"/>
    </source>
</evidence>
<reference evidence="2" key="2">
    <citation type="submission" date="2015-02" db="UniProtKB">
        <authorList>
            <consortium name="EnsemblMetazoa"/>
        </authorList>
    </citation>
    <scope>IDENTIFICATION</scope>
</reference>
<proteinExistence type="predicted"/>
<organism evidence="2 3">
    <name type="scientific">Strigamia maritima</name>
    <name type="common">European centipede</name>
    <name type="synonym">Geophilus maritimus</name>
    <dbReference type="NCBI Taxonomy" id="126957"/>
    <lineage>
        <taxon>Eukaryota</taxon>
        <taxon>Metazoa</taxon>
        <taxon>Ecdysozoa</taxon>
        <taxon>Arthropoda</taxon>
        <taxon>Myriapoda</taxon>
        <taxon>Chilopoda</taxon>
        <taxon>Pleurostigmophora</taxon>
        <taxon>Geophilomorpha</taxon>
        <taxon>Linotaeniidae</taxon>
        <taxon>Strigamia</taxon>
    </lineage>
</organism>
<sequence>MDQKDVEDDVAKSPPKTPTPADKITPPGTPLRMPKVPGTPYRVRMTPGTPFRGKMPLTSFGKASVPYILPTLLRRDPDVTPATSLARVDDDVPSVQVAVAAVSDVAGAGAAGEGGALPPAMDSKAGAEGAAEGGDAGKEPTIGQTSGSIRCECKECKCCVDCPGGTKEKADAAHACTRKLEEDEKCDCCMACRCEVNQEKYAGAAAGATILRDLPVVIGPDPVVVV</sequence>
<dbReference type="EnsemblMetazoa" id="SMAR012396-RA">
    <property type="protein sequence ID" value="SMAR012396-PA"/>
    <property type="gene ID" value="SMAR012396"/>
</dbReference>
<accession>T1JEZ2</accession>
<dbReference type="AlphaFoldDB" id="T1JEZ2"/>